<dbReference type="AlphaFoldDB" id="Q24FK0"/>
<dbReference type="InterPro" id="IPR002909">
    <property type="entry name" value="IPT_dom"/>
</dbReference>
<dbReference type="Pfam" id="PF01833">
    <property type="entry name" value="TIG"/>
    <property type="match status" value="1"/>
</dbReference>
<gene>
    <name evidence="2" type="ORF">TTHERM_01166260</name>
</gene>
<dbReference type="SUPFAM" id="SSF81296">
    <property type="entry name" value="E set domains"/>
    <property type="match status" value="1"/>
</dbReference>
<dbReference type="InterPro" id="IPR013783">
    <property type="entry name" value="Ig-like_fold"/>
</dbReference>
<dbReference type="Proteomes" id="UP000009168">
    <property type="component" value="Unassembled WGS sequence"/>
</dbReference>
<dbReference type="EMBL" id="GG662282">
    <property type="protein sequence ID" value="EAS06550.2"/>
    <property type="molecule type" value="Genomic_DNA"/>
</dbReference>
<feature type="domain" description="IPT/TIG" evidence="1">
    <location>
        <begin position="402"/>
        <end position="465"/>
    </location>
</feature>
<organism evidence="2 3">
    <name type="scientific">Tetrahymena thermophila (strain SB210)</name>
    <dbReference type="NCBI Taxonomy" id="312017"/>
    <lineage>
        <taxon>Eukaryota</taxon>
        <taxon>Sar</taxon>
        <taxon>Alveolata</taxon>
        <taxon>Ciliophora</taxon>
        <taxon>Intramacronucleata</taxon>
        <taxon>Oligohymenophorea</taxon>
        <taxon>Hymenostomatida</taxon>
        <taxon>Tetrahymenina</taxon>
        <taxon>Tetrahymenidae</taxon>
        <taxon>Tetrahymena</taxon>
    </lineage>
</organism>
<evidence type="ECO:0000313" key="3">
    <source>
        <dbReference type="Proteomes" id="UP000009168"/>
    </source>
</evidence>
<dbReference type="InParanoid" id="Q24FK0"/>
<sequence>MGKLQIKKGKYQIKQNENIYQQIENLYFYVCEKKQTINDLIVFVDQNGSTKPEQLQILYSLTQIYCLNPDNTLQIQGWSTYLTAQIQGLTDQSIVQIVTSDNQQYVADVVTQNYMHFTTSQIRLPSQIQMINVDGQNILKTPIKLIQNNVQVSLSFLINTHPADRQYFQMKLIQQNQNPNLIVKNLFIRIKSIQFTDELTQEDTNTFKYKKFSIIQNDVDFYVCTNQGSFILSFGNQQDMMLTPTIQMLTQNKNPKAGDILQFNITSSTSNLISKKQGYAMKVTCQNGYKQAFTGRPNVDQYFSLSSQQNGTVYSFIFPTIMQRLNPQKETCDISIDITNIQSNLIKEYRDQMESSYFSSVFLKEPNISENLYFKDIGENIKSNTLISFKDAVIPERQRIYVETFSPSVISSYGSEQIIITGNNFLLNGSAIDNITVKLLGVSCEVQSVNNTQIVCISGPKTRIDPLEKTQVLIGNSEALLLSHVAYSIDLKENTQLENYFVNGCKINVPYNYVLNVDLGKFQGDELNFFNVNVDEQLIFRSYRDLNVTFKMFQGLGQVSFGTIDQRFNSNCKIFINQQNDVKLSSYGKNIENYSYTLVNSLETQQNLIEVQESQVQLKKGNKIMVLATTQEERNEEYIVESVKYNKIYLSTNIQTRHQNTQETINQQNGDSYLFSVQVPIIQIDRNIQIEGFQLQFQDLYDTKVVVNQFSSNKVFKSFIKLNQETYITFTNMTSSVLQSNFTHLAYDREYINNFFISENNQCKITLTRSGKFNNNFSQCNVQILNIDDRTQVNEIQEVQNNIFATTQTCLNVRYPYKLVMKDNVCLSVQYFTNFFYLHTIQSEGIAFVALDIRQALVLYQFDPTQEVSHEVFSVQPQQSNNTKILIAANSVKNQNKNTPALFINNIPLNYYSMFNFYNFELIGFNENNTPIQYQYVDNQNNANQNFISICEFYNFKSDFLKKTVLFNDTNSDLQKGLALIDKDGSLTGKVQSILSSNIVRPDLNCQINEQKLQSCSPLIGVMYVNPDVDYYCKNIQNADLKVIPSETQFIPNITQTTQVFVTQLQQTFSFRFVKKLTGEEFIPCRFNLEQRYLADSNLGFIAKYSVDTKNISSITIYKYQWQYIRDFEILLPLFSFSLNRSISQQLISKKRNF</sequence>
<dbReference type="RefSeq" id="XP_001026795.2">
    <property type="nucleotide sequence ID" value="XM_001026795.2"/>
</dbReference>
<keyword evidence="3" id="KW-1185">Reference proteome</keyword>
<evidence type="ECO:0000313" key="2">
    <source>
        <dbReference type="EMBL" id="EAS06550.2"/>
    </source>
</evidence>
<proteinExistence type="predicted"/>
<protein>
    <submittedName>
        <fullName evidence="2">IPT/TIG domain protein</fullName>
    </submittedName>
</protein>
<dbReference type="KEGG" id="tet:TTHERM_01166260"/>
<dbReference type="Gene3D" id="2.60.40.10">
    <property type="entry name" value="Immunoglobulins"/>
    <property type="match status" value="1"/>
</dbReference>
<dbReference type="GeneID" id="7841053"/>
<name>Q24FK0_TETTS</name>
<dbReference type="CDD" id="cd00603">
    <property type="entry name" value="IPT_PCSR"/>
    <property type="match status" value="1"/>
</dbReference>
<evidence type="ECO:0000259" key="1">
    <source>
        <dbReference type="Pfam" id="PF01833"/>
    </source>
</evidence>
<dbReference type="HOGENOM" id="CLU_252556_0_0_1"/>
<dbReference type="InterPro" id="IPR014756">
    <property type="entry name" value="Ig_E-set"/>
</dbReference>
<accession>Q24FK0</accession>
<reference evidence="3" key="1">
    <citation type="journal article" date="2006" name="PLoS Biol.">
        <title>Macronuclear genome sequence of the ciliate Tetrahymena thermophila, a model eukaryote.</title>
        <authorList>
            <person name="Eisen J.A."/>
            <person name="Coyne R.S."/>
            <person name="Wu M."/>
            <person name="Wu D."/>
            <person name="Thiagarajan M."/>
            <person name="Wortman J.R."/>
            <person name="Badger J.H."/>
            <person name="Ren Q."/>
            <person name="Amedeo P."/>
            <person name="Jones K.M."/>
            <person name="Tallon L.J."/>
            <person name="Delcher A.L."/>
            <person name="Salzberg S.L."/>
            <person name="Silva J.C."/>
            <person name="Haas B.J."/>
            <person name="Majoros W.H."/>
            <person name="Farzad M."/>
            <person name="Carlton J.M."/>
            <person name="Smith R.K. Jr."/>
            <person name="Garg J."/>
            <person name="Pearlman R.E."/>
            <person name="Karrer K.M."/>
            <person name="Sun L."/>
            <person name="Manning G."/>
            <person name="Elde N.C."/>
            <person name="Turkewitz A.P."/>
            <person name="Asai D.J."/>
            <person name="Wilkes D.E."/>
            <person name="Wang Y."/>
            <person name="Cai H."/>
            <person name="Collins K."/>
            <person name="Stewart B.A."/>
            <person name="Lee S.R."/>
            <person name="Wilamowska K."/>
            <person name="Weinberg Z."/>
            <person name="Ruzzo W.L."/>
            <person name="Wloga D."/>
            <person name="Gaertig J."/>
            <person name="Frankel J."/>
            <person name="Tsao C.-C."/>
            <person name="Gorovsky M.A."/>
            <person name="Keeling P.J."/>
            <person name="Waller R.F."/>
            <person name="Patron N.J."/>
            <person name="Cherry J.M."/>
            <person name="Stover N.A."/>
            <person name="Krieger C.J."/>
            <person name="del Toro C."/>
            <person name="Ryder H.F."/>
            <person name="Williamson S.C."/>
            <person name="Barbeau R.A."/>
            <person name="Hamilton E.P."/>
            <person name="Orias E."/>
        </authorList>
    </citation>
    <scope>NUCLEOTIDE SEQUENCE [LARGE SCALE GENOMIC DNA]</scope>
    <source>
        <strain evidence="3">SB210</strain>
    </source>
</reference>